<evidence type="ECO:0000313" key="3">
    <source>
        <dbReference type="Proteomes" id="UP000078486"/>
    </source>
</evidence>
<dbReference type="AlphaFoldDB" id="A0A178IC89"/>
<evidence type="ECO:0000259" key="1">
    <source>
        <dbReference type="Pfam" id="PF12705"/>
    </source>
</evidence>
<accession>A0A178IC89</accession>
<dbReference type="InterPro" id="IPR038726">
    <property type="entry name" value="PDDEXK_AddAB-type"/>
</dbReference>
<dbReference type="Pfam" id="PF12705">
    <property type="entry name" value="PDDEXK_1"/>
    <property type="match status" value="1"/>
</dbReference>
<dbReference type="STRING" id="1184151.AW736_24795"/>
<feature type="domain" description="PD-(D/E)XK endonuclease-like" evidence="1">
    <location>
        <begin position="748"/>
        <end position="917"/>
    </location>
</feature>
<proteinExistence type="predicted"/>
<organism evidence="2 3">
    <name type="scientific">Termitidicoccus mucosus</name>
    <dbReference type="NCBI Taxonomy" id="1184151"/>
    <lineage>
        <taxon>Bacteria</taxon>
        <taxon>Pseudomonadati</taxon>
        <taxon>Verrucomicrobiota</taxon>
        <taxon>Opitutia</taxon>
        <taxon>Opitutales</taxon>
        <taxon>Opitutaceae</taxon>
        <taxon>Termitidicoccus</taxon>
    </lineage>
</organism>
<evidence type="ECO:0000313" key="2">
    <source>
        <dbReference type="EMBL" id="OAM87231.1"/>
    </source>
</evidence>
<dbReference type="EMBL" id="LRRQ01000178">
    <property type="protein sequence ID" value="OAM87231.1"/>
    <property type="molecule type" value="Genomic_DNA"/>
</dbReference>
<name>A0A178IC89_9BACT</name>
<gene>
    <name evidence="2" type="ORF">AW736_24795</name>
</gene>
<dbReference type="OrthoDB" id="198745at2"/>
<dbReference type="Gene3D" id="3.90.320.10">
    <property type="match status" value="1"/>
</dbReference>
<dbReference type="Proteomes" id="UP000078486">
    <property type="component" value="Unassembled WGS sequence"/>
</dbReference>
<comment type="caution">
    <text evidence="2">The sequence shown here is derived from an EMBL/GenBank/DDBJ whole genome shotgun (WGS) entry which is preliminary data.</text>
</comment>
<reference evidence="2 3" key="1">
    <citation type="submission" date="2016-01" db="EMBL/GenBank/DDBJ databases">
        <title>High potential of lignocellulose degradation of a new Verrucomicrobia species.</title>
        <authorList>
            <person name="Wang Y."/>
            <person name="Shi Y."/>
            <person name="Qiu Z."/>
            <person name="Liu S."/>
            <person name="Yang H."/>
        </authorList>
    </citation>
    <scope>NUCLEOTIDE SEQUENCE [LARGE SCALE GENOMIC DNA]</scope>
    <source>
        <strain evidence="2 3">TSB47</strain>
    </source>
</reference>
<dbReference type="InterPro" id="IPR011604">
    <property type="entry name" value="PDDEXK-like_dom_sf"/>
</dbReference>
<dbReference type="RefSeq" id="WP_068772963.1">
    <property type="nucleotide sequence ID" value="NZ_CP109796.1"/>
</dbReference>
<sequence>MKLEFLPPEEGKPLVRAVADWLWKKRVSSAGASAAALDHLLVAVPTRQAGRRLAFALVEKARAGVGTGACIPPVFKTPSALLSPEENPAENKNASDADVVAARAATSAESNALLASLLASGGALTCENFSAIFPQKADGGIAELSFSAALGVARQLHDLWGILADGALNFTAVSEKLPPDHADAVRWRELASLEKIFLEKLAAHNLRHADASLADIIKNPKLPDDCLNAVGASINEIVLAAHPGATPALCGFLKNLAEKTGVKFTILVHACENERGFFDEFGRPKKFTAVTETRPLGSAAHKLPLDDEQQIELAADAEHQARAAANFVAACISGTGAGKKKSVALGNADAEIFNHLAAAFLARGVTLRNPASFPVRATALGRLAAQAVELCHLRENTPAEILSAFLRGADVRTWLAGKNIRVSAVLGEFDKLQNDHLPRTFAGVSRYAALAAVRRAAEEQKLSSLASALEAIRALTGVGAALPARVGKFLAEIFANFSPDEKIPGHRELAAAAAEVSEIFKEFSDSKLLREIITGTGAAAQNGTRVPPAKIAGAAGAEEEERAAALLKTLLEKTAFSLEPDAPNTLAVEGWVELAWAPEDALVITGLNEGCVPETVTAHAFLPDSLRSALDLPCNETRLARDWLLLRSMLAPRAPEDVRLLLARVNTRADALKPSRILFTGTGDGAAADKIFAARAARLFKDADSPAPAPARSLPPAWRLNLPLPGTGDAAGFFESSSEKSKHGLPCVSVTALKDYIACPFAFFLKHVLKMEAVDYRAAELDELAFGSIAHEVLEAFAKSPAASAGDAEKIAGFLHEKTDALFAEKFGAELTAVLQLQRGELKKRLGFFARQQAGAVAGGWAIVAAERHFTLPFSAHGFEIHGKVDRVDRNKNTGEFRILDYKTWNKKKDADEDVYDTSKIALAYADERRCPSFVVSPAKPKGKSKSAAWSDLQLPLYLRAAQTGALLEDAGAGGIGARIVPVGAIVSCAHFALGRSEEDSGLSDYDQRVFDDPSVDGTLDVILSRIAAGIFWPPLKRKYPPLENFKPLFLGLSEEEIAAGISEPWVADQEQRIAIWDAARAANKEEQK</sequence>
<protein>
    <recommendedName>
        <fullName evidence="1">PD-(D/E)XK endonuclease-like domain-containing protein</fullName>
    </recommendedName>
</protein>
<keyword evidence="3" id="KW-1185">Reference proteome</keyword>